<organism evidence="12 13">
    <name type="scientific">Limulus polyphemus</name>
    <name type="common">Atlantic horseshoe crab</name>
    <dbReference type="NCBI Taxonomy" id="6850"/>
    <lineage>
        <taxon>Eukaryota</taxon>
        <taxon>Metazoa</taxon>
        <taxon>Ecdysozoa</taxon>
        <taxon>Arthropoda</taxon>
        <taxon>Chelicerata</taxon>
        <taxon>Merostomata</taxon>
        <taxon>Xiphosura</taxon>
        <taxon>Limulidae</taxon>
        <taxon>Limulus</taxon>
    </lineage>
</organism>
<dbReference type="InterPro" id="IPR001258">
    <property type="entry name" value="NHL_repeat"/>
</dbReference>
<protein>
    <submittedName>
        <fullName evidence="13">B-box type zinc finger protein ncl-1-like isoform X1</fullName>
    </submittedName>
</protein>
<keyword evidence="4 7" id="KW-0863">Zinc-finger</keyword>
<dbReference type="RefSeq" id="XP_022235001.1">
    <property type="nucleotide sequence ID" value="XM_022379293.1"/>
</dbReference>
<keyword evidence="12" id="KW-1185">Reference proteome</keyword>
<keyword evidence="2" id="KW-0479">Metal-binding</keyword>
<dbReference type="CDD" id="cd14959">
    <property type="entry name" value="NHL_brat_like"/>
    <property type="match status" value="1"/>
</dbReference>
<dbReference type="InterPro" id="IPR017907">
    <property type="entry name" value="Znf_RING_CS"/>
</dbReference>
<dbReference type="CDD" id="cd19813">
    <property type="entry name" value="Bbox1_BRAT-like"/>
    <property type="match status" value="1"/>
</dbReference>
<dbReference type="SMART" id="SM00184">
    <property type="entry name" value="RING"/>
    <property type="match status" value="2"/>
</dbReference>
<feature type="compositionally biased region" description="Polar residues" evidence="9">
    <location>
        <begin position="7"/>
        <end position="30"/>
    </location>
</feature>
<accession>A0ABM1RUE6</accession>
<feature type="region of interest" description="Disordered" evidence="9">
    <location>
        <begin position="1"/>
        <end position="30"/>
    </location>
</feature>
<keyword evidence="1" id="KW-0597">Phosphoprotein</keyword>
<dbReference type="InterPro" id="IPR013083">
    <property type="entry name" value="Znf_RING/FYVE/PHD"/>
</dbReference>
<feature type="domain" description="B box-type" evidence="11">
    <location>
        <begin position="123"/>
        <end position="166"/>
    </location>
</feature>
<dbReference type="SUPFAM" id="SSF57850">
    <property type="entry name" value="RING/U-box"/>
    <property type="match status" value="1"/>
</dbReference>
<reference evidence="13" key="1">
    <citation type="submission" date="2025-08" db="UniProtKB">
        <authorList>
            <consortium name="RefSeq"/>
        </authorList>
    </citation>
    <scope>IDENTIFICATION</scope>
    <source>
        <tissue evidence="13">Muscle</tissue>
    </source>
</reference>
<dbReference type="Pfam" id="PF13445">
    <property type="entry name" value="zf-RING_UBOX"/>
    <property type="match status" value="1"/>
</dbReference>
<proteinExistence type="predicted"/>
<feature type="domain" description="B box-type" evidence="11">
    <location>
        <begin position="179"/>
        <end position="222"/>
    </location>
</feature>
<dbReference type="InterPro" id="IPR003649">
    <property type="entry name" value="Bbox_C"/>
</dbReference>
<dbReference type="CDD" id="cd19798">
    <property type="entry name" value="Bbox2_BRAT-like"/>
    <property type="match status" value="1"/>
</dbReference>
<dbReference type="SUPFAM" id="SSF101898">
    <property type="entry name" value="NHL repeat"/>
    <property type="match status" value="1"/>
</dbReference>
<feature type="repeat" description="NHL" evidence="8">
    <location>
        <begin position="630"/>
        <end position="672"/>
    </location>
</feature>
<dbReference type="InterPro" id="IPR000315">
    <property type="entry name" value="Znf_B-box"/>
</dbReference>
<feature type="domain" description="RING-type" evidence="10">
    <location>
        <begin position="49"/>
        <end position="89"/>
    </location>
</feature>
<dbReference type="PROSITE" id="PS50089">
    <property type="entry name" value="ZF_RING_2"/>
    <property type="match status" value="1"/>
</dbReference>
<evidence type="ECO:0000256" key="2">
    <source>
        <dbReference type="ARBA" id="ARBA00022723"/>
    </source>
</evidence>
<gene>
    <name evidence="13" type="primary">LOC106475086</name>
</gene>
<dbReference type="PANTHER" id="PTHR25462">
    <property type="entry name" value="BONUS, ISOFORM C-RELATED"/>
    <property type="match status" value="1"/>
</dbReference>
<dbReference type="Pfam" id="PF01436">
    <property type="entry name" value="NHL"/>
    <property type="match status" value="4"/>
</dbReference>
<dbReference type="SMART" id="SM00336">
    <property type="entry name" value="BBOX"/>
    <property type="match status" value="2"/>
</dbReference>
<dbReference type="Gene3D" id="3.30.40.10">
    <property type="entry name" value="Zinc/RING finger domain, C3HC4 (zinc finger)"/>
    <property type="match status" value="1"/>
</dbReference>
<evidence type="ECO:0000256" key="1">
    <source>
        <dbReference type="ARBA" id="ARBA00022553"/>
    </source>
</evidence>
<evidence type="ECO:0000256" key="6">
    <source>
        <dbReference type="ARBA" id="ARBA00022833"/>
    </source>
</evidence>
<dbReference type="Proteomes" id="UP000694941">
    <property type="component" value="Unplaced"/>
</dbReference>
<feature type="repeat" description="NHL" evidence="8">
    <location>
        <begin position="678"/>
        <end position="716"/>
    </location>
</feature>
<dbReference type="PROSITE" id="PS51125">
    <property type="entry name" value="NHL"/>
    <property type="match status" value="5"/>
</dbReference>
<evidence type="ECO:0000256" key="5">
    <source>
        <dbReference type="ARBA" id="ARBA00022786"/>
    </source>
</evidence>
<evidence type="ECO:0000256" key="4">
    <source>
        <dbReference type="ARBA" id="ARBA00022771"/>
    </source>
</evidence>
<dbReference type="CDD" id="cd20482">
    <property type="entry name" value="CC_brat-like"/>
    <property type="match status" value="1"/>
</dbReference>
<name>A0ABM1RUE6_LIMPO</name>
<dbReference type="InterPro" id="IPR001841">
    <property type="entry name" value="Znf_RING"/>
</dbReference>
<evidence type="ECO:0000256" key="8">
    <source>
        <dbReference type="PROSITE-ProRule" id="PRU00504"/>
    </source>
</evidence>
<dbReference type="InterPro" id="IPR027370">
    <property type="entry name" value="Znf-RING_euk"/>
</dbReference>
<evidence type="ECO:0000313" key="12">
    <source>
        <dbReference type="Proteomes" id="UP000694941"/>
    </source>
</evidence>
<dbReference type="Gene3D" id="3.30.160.60">
    <property type="entry name" value="Classic Zinc Finger"/>
    <property type="match status" value="1"/>
</dbReference>
<dbReference type="InterPro" id="IPR047153">
    <property type="entry name" value="TRIM45/56/19-like"/>
</dbReference>
<sequence>MKAPFRNTATSTAQSESKMASPTISLSDPTTCTSSVTSDLSQDEIFTKCSICQDTYTIPKVLPCLHTFCQPCLEKIQESPGKIKCPQCQEECLLTDGLAGLLSNYAVSNILEANALQGTTLCCTGCKTKESNVVARCIDCANFLCSNCVMAHQFMHCFEGHRVLTMGEFQNNKDDIKPKKPIFCSHHKLKALEFFCQTCNVVICSDCTIVEHPQGMHNIDHLEDIEYKHIEYMNCLIEDSKEKQTDLQNRLKTVEHSTSNIHVQYEKLQNEIKDTHQFYYVAVEERKQEILKELDDVFNSKMVSLSMLGQKLRDNVNKTLEICDFMEKLLKFSSNTEILLFKHLLTSQFQKIVEFNPVVGLDASELEFVSNYQAIQIGVRNTFGYLQHNSGMQVQPQSITRSNGVIGSERSSQNGNMLEPNIIAKRFNSANCFSPFLTNLGDYMKWSSIPSDIFHNGTDSPSISNDPVFDLSSKLVNSNMFPLKSQMKRQKMIYHCKFGEFGVMEGQFTEPSGVAVNAQSDIIVADTNNHRIQIFDKEGRFKFQFGECGKRDGQLLYPNRVAVVKVSGDIIVTERSPTHQIQIYNQYGQFVRKFGANILQHPRGVTVDNKGRIIVVECKVMRVIIFDLLGNVHHKFGCSKHLEFPNGVVVNDKEEVFISDNRAHCVRVFSYEGVFMWQIGGEGITNYPIGVCIGPLGEILVADNHNNFNITIFTQDGQLVNALESKVKHAQCFDVALVEDGSIVLASKDYRLYIYKFHETPGIGL</sequence>
<dbReference type="Gene3D" id="2.120.10.30">
    <property type="entry name" value="TolB, C-terminal domain"/>
    <property type="match status" value="1"/>
</dbReference>
<keyword evidence="5" id="KW-0833">Ubl conjugation pathway</keyword>
<dbReference type="SUPFAM" id="SSF57845">
    <property type="entry name" value="B-box zinc-binding domain"/>
    <property type="match status" value="1"/>
</dbReference>
<feature type="repeat" description="NHL" evidence="8">
    <location>
        <begin position="542"/>
        <end position="587"/>
    </location>
</feature>
<evidence type="ECO:0000259" key="11">
    <source>
        <dbReference type="PROSITE" id="PS50119"/>
    </source>
</evidence>
<evidence type="ECO:0000256" key="9">
    <source>
        <dbReference type="SAM" id="MobiDB-lite"/>
    </source>
</evidence>
<feature type="repeat" description="NHL" evidence="8">
    <location>
        <begin position="588"/>
        <end position="629"/>
    </location>
</feature>
<evidence type="ECO:0000256" key="7">
    <source>
        <dbReference type="PROSITE-ProRule" id="PRU00024"/>
    </source>
</evidence>
<evidence type="ECO:0000259" key="10">
    <source>
        <dbReference type="PROSITE" id="PS50089"/>
    </source>
</evidence>
<dbReference type="GeneID" id="106475086"/>
<keyword evidence="6" id="KW-0862">Zinc</keyword>
<evidence type="ECO:0000313" key="13">
    <source>
        <dbReference type="RefSeq" id="XP_022235001.1"/>
    </source>
</evidence>
<dbReference type="PROSITE" id="PS00518">
    <property type="entry name" value="ZF_RING_1"/>
    <property type="match status" value="1"/>
</dbReference>
<feature type="repeat" description="NHL" evidence="8">
    <location>
        <begin position="495"/>
        <end position="538"/>
    </location>
</feature>
<dbReference type="Pfam" id="PF00643">
    <property type="entry name" value="zf-B_box"/>
    <property type="match status" value="1"/>
</dbReference>
<evidence type="ECO:0000256" key="3">
    <source>
        <dbReference type="ARBA" id="ARBA00022737"/>
    </source>
</evidence>
<dbReference type="InterPro" id="IPR011042">
    <property type="entry name" value="6-blade_b-propeller_TolB-like"/>
</dbReference>
<dbReference type="SMART" id="SM00502">
    <property type="entry name" value="BBC"/>
    <property type="match status" value="1"/>
</dbReference>
<dbReference type="PANTHER" id="PTHR25462:SF291">
    <property type="entry name" value="E3 UBIQUITIN-PROTEIN LIGASE TRIM45"/>
    <property type="match status" value="1"/>
</dbReference>
<keyword evidence="3" id="KW-0677">Repeat</keyword>
<dbReference type="PROSITE" id="PS50119">
    <property type="entry name" value="ZF_BBOX"/>
    <property type="match status" value="2"/>
</dbReference>